<reference evidence="2 3" key="1">
    <citation type="journal article" date="2019" name="Int. J. Syst. Evol. Microbiol.">
        <title>The Global Catalogue of Microorganisms (GCM) 10K type strain sequencing project: providing services to taxonomists for standard genome sequencing and annotation.</title>
        <authorList>
            <consortium name="The Broad Institute Genomics Platform"/>
            <consortium name="The Broad Institute Genome Sequencing Center for Infectious Disease"/>
            <person name="Wu L."/>
            <person name="Ma J."/>
        </authorList>
    </citation>
    <scope>NUCLEOTIDE SEQUENCE [LARGE SCALE GENOMIC DNA]</scope>
    <source>
        <strain evidence="2 3">JCM 10671</strain>
    </source>
</reference>
<evidence type="ECO:0000256" key="1">
    <source>
        <dbReference type="SAM" id="SignalP"/>
    </source>
</evidence>
<dbReference type="InterPro" id="IPR006311">
    <property type="entry name" value="TAT_signal"/>
</dbReference>
<dbReference type="RefSeq" id="WP_344608367.1">
    <property type="nucleotide sequence ID" value="NZ_BAAAHE010000044.1"/>
</dbReference>
<protein>
    <submittedName>
        <fullName evidence="2">Uncharacterized protein</fullName>
    </submittedName>
</protein>
<proteinExistence type="predicted"/>
<evidence type="ECO:0000313" key="2">
    <source>
        <dbReference type="EMBL" id="GAA0633339.1"/>
    </source>
</evidence>
<evidence type="ECO:0000313" key="3">
    <source>
        <dbReference type="Proteomes" id="UP001500957"/>
    </source>
</evidence>
<accession>A0ABN1H8Q3</accession>
<comment type="caution">
    <text evidence="2">The sequence shown here is derived from an EMBL/GenBank/DDBJ whole genome shotgun (WGS) entry which is preliminary data.</text>
</comment>
<feature type="signal peptide" evidence="1">
    <location>
        <begin position="1"/>
        <end position="32"/>
    </location>
</feature>
<gene>
    <name evidence="2" type="ORF">GCM10009547_41620</name>
</gene>
<organism evidence="2 3">
    <name type="scientific">Sporichthya brevicatena</name>
    <dbReference type="NCBI Taxonomy" id="171442"/>
    <lineage>
        <taxon>Bacteria</taxon>
        <taxon>Bacillati</taxon>
        <taxon>Actinomycetota</taxon>
        <taxon>Actinomycetes</taxon>
        <taxon>Sporichthyales</taxon>
        <taxon>Sporichthyaceae</taxon>
        <taxon>Sporichthya</taxon>
    </lineage>
</organism>
<dbReference type="EMBL" id="BAAAHE010000044">
    <property type="protein sequence ID" value="GAA0633339.1"/>
    <property type="molecule type" value="Genomic_DNA"/>
</dbReference>
<dbReference type="Proteomes" id="UP001500957">
    <property type="component" value="Unassembled WGS sequence"/>
</dbReference>
<name>A0ABN1H8Q3_9ACTN</name>
<keyword evidence="1" id="KW-0732">Signal</keyword>
<feature type="chain" id="PRO_5046889259" evidence="1">
    <location>
        <begin position="33"/>
        <end position="151"/>
    </location>
</feature>
<keyword evidence="3" id="KW-1185">Reference proteome</keyword>
<dbReference type="PROSITE" id="PS51318">
    <property type="entry name" value="TAT"/>
    <property type="match status" value="1"/>
</dbReference>
<sequence length="151" mass="16035">MAGRHRRAVVATTSAALLIGGLAVVAAPPASAASRVTFCFTWEGNGTDGVQRSGTPYVDEPVYLVRVVNGKKRTLRSGRTDRRGCGEFRTPRNVRVFVRAATEIGHTKTGGTAVDFWSGRTPSVAPGDSPAVRRATVTNRGSISAISQPRR</sequence>